<dbReference type="EMBL" id="NRPP01000016">
    <property type="protein sequence ID" value="TFJ25413.1"/>
    <property type="molecule type" value="Genomic_DNA"/>
</dbReference>
<evidence type="ECO:0000313" key="2">
    <source>
        <dbReference type="Proteomes" id="UP000297938"/>
    </source>
</evidence>
<dbReference type="RefSeq" id="WP_074403455.1">
    <property type="nucleotide sequence ID" value="NZ_CBCPJQ010000006.1"/>
</dbReference>
<comment type="caution">
    <text evidence="1">The sequence shown here is derived from an EMBL/GenBank/DDBJ whole genome shotgun (WGS) entry which is preliminary data.</text>
</comment>
<protein>
    <recommendedName>
        <fullName evidence="3">Shikimate kinase</fullName>
    </recommendedName>
</protein>
<sequence>MSLIVLIGAQAVGKMTVGKELEKQIEAKLLFNHQTIDLFATYLGYTNDTFALSSNVRKDLFKAFVKNKGNNATNSIIFTVLIQFDQPDDIDFLTEISSLFLNEGESVYFIELTTDLDERLKRNVHEERLLEKPSKRNLEFSKNELLADMKEHRMVSNENEWNELFPNVHSLKLDNTFLSPTETASQIVAYFQLK</sequence>
<proteinExistence type="predicted"/>
<dbReference type="Gene3D" id="3.40.50.300">
    <property type="entry name" value="P-loop containing nucleotide triphosphate hydrolases"/>
    <property type="match status" value="1"/>
</dbReference>
<gene>
    <name evidence="1" type="ORF">CKN69_09065</name>
</gene>
<dbReference type="AlphaFoldDB" id="A0A2R8A3Y7"/>
<evidence type="ECO:0008006" key="3">
    <source>
        <dbReference type="Google" id="ProtNLM"/>
    </source>
</evidence>
<dbReference type="SUPFAM" id="SSF52540">
    <property type="entry name" value="P-loop containing nucleoside triphosphate hydrolases"/>
    <property type="match status" value="1"/>
</dbReference>
<reference evidence="1 2" key="1">
    <citation type="journal article" date="2018" name="Int. J. Food Microbiol.">
        <title>Growth of Carnobacterium spp. isolated from chilled vacuum-packaged meat under relevant acidic conditions.</title>
        <authorList>
            <person name="Zhang P."/>
            <person name="Badoni M."/>
            <person name="Ganzle M."/>
            <person name="Yang X."/>
        </authorList>
    </citation>
    <scope>NUCLEOTIDE SEQUENCE [LARGE SCALE GENOMIC DNA]</scope>
    <source>
        <strain evidence="1 2">B2</strain>
    </source>
</reference>
<name>A0A2R8A3Y7_CARDV</name>
<organism evidence="1 2">
    <name type="scientific">Carnobacterium divergens</name>
    <name type="common">Lactobacillus divergens</name>
    <dbReference type="NCBI Taxonomy" id="2748"/>
    <lineage>
        <taxon>Bacteria</taxon>
        <taxon>Bacillati</taxon>
        <taxon>Bacillota</taxon>
        <taxon>Bacilli</taxon>
        <taxon>Lactobacillales</taxon>
        <taxon>Carnobacteriaceae</taxon>
        <taxon>Carnobacterium</taxon>
    </lineage>
</organism>
<dbReference type="STRING" id="2748.CDIV41_50049"/>
<evidence type="ECO:0000313" key="1">
    <source>
        <dbReference type="EMBL" id="TFJ25413.1"/>
    </source>
</evidence>
<dbReference type="Proteomes" id="UP000297938">
    <property type="component" value="Unassembled WGS sequence"/>
</dbReference>
<accession>A0A2R8A3Y7</accession>
<dbReference type="InterPro" id="IPR027417">
    <property type="entry name" value="P-loop_NTPase"/>
</dbReference>